<protein>
    <submittedName>
        <fullName evidence="1">Uncharacterized protein</fullName>
    </submittedName>
</protein>
<dbReference type="Proteomes" id="UP001153332">
    <property type="component" value="Unassembled WGS sequence"/>
</dbReference>
<reference evidence="1" key="1">
    <citation type="submission" date="2022-12" db="EMBL/GenBank/DDBJ databases">
        <title>Genome Sequence of Lasiodiplodia mahajangana.</title>
        <authorList>
            <person name="Buettner E."/>
        </authorList>
    </citation>
    <scope>NUCLEOTIDE SEQUENCE</scope>
    <source>
        <strain evidence="1">VT137</strain>
    </source>
</reference>
<proteinExistence type="predicted"/>
<evidence type="ECO:0000313" key="1">
    <source>
        <dbReference type="EMBL" id="KAJ8133511.1"/>
    </source>
</evidence>
<accession>A0ACC2K1C7</accession>
<gene>
    <name evidence="1" type="ORF">O1611_g101</name>
</gene>
<comment type="caution">
    <text evidence="1">The sequence shown here is derived from an EMBL/GenBank/DDBJ whole genome shotgun (WGS) entry which is preliminary data.</text>
</comment>
<sequence>MEPVAAFSFAGVILQFVHSGSRFAGLAYKLYRSGAVDAADHKDLRIITETLQTILPKLQEVTGSNTDDGLQQLAQECSNTAVQLLIGLQKVNATDIVRKRDALKAAFRLTFKDDEIKSLQDRLASYRSQLNLHLLLSIRGHVSKSAEQQAEVLQKLGVVRGETANIGGIAASILGYLISKLDRPNCHFDDVRLLQRDLVNTISKTDAEGENARCFQPANIQLPLSDCKQAQSRFLASLQYDNMVDRESRIATAHESTFQWVLRDDQLMSSESRLVEWSSLRVWLESGDQLYWITGKAGSGKSTLMKFLCYPATPSMASDGPQGPSIGKAPGRYSRCRSYLERWAGAKPLVVASFYFWNSGAELQMSQTGLLRSLLFQIVTQRPDILPNLAPKEWEALCLFDHNPDHWATQDLRNMLFRAVEILRIDSKLCFFIDGLDEFDGSHEDLIELVQTIAGHENTVKICVASRPWTIFEEAFEQKSNLRLEDLTSDDIKNFVKSKLEADTEFENLGRRYPLFAERLIDNIVLKASGVFLWVDLVVKSLLAGMRLGDRIEDFQRRLDELPPDLEKLYEKILQSLDAFYLGHAAQYFALVETAETPPNILQLSFADEESVDSAIKMHTGVLSSGDISLRVDAINRRLNNRCKGFLEVERGLQGIQGGPVRQSSLLTVQYLHRTVRDFIKSPKAQTFLQSSTNTAFDPSMQLCLAYLMEIKTWKVKPEHVHTLDRGDYGPATLISRVVSCLRHAANVSKANDGAVVEILDELKSVISRRDYRDQITRDLKDSDYQALILDGAGRNVVPVAPSFNIWNTLYTLSKRDDNEQKTWMDEPFLSLACIYGVVPYVRARAKWGGVIERSKTKGDFWPLLLDALMNGPPDPKMVECLLDKGADPNFRLSKVNSQTPWMVALTRASLLYTLQHRSTPAEYVEAEQRWNETLRLMSLRGGAKTKVPENILTPISRKILQDLRDESKGIGRAETGWATSIGNWFSTRILG</sequence>
<evidence type="ECO:0000313" key="2">
    <source>
        <dbReference type="Proteomes" id="UP001153332"/>
    </source>
</evidence>
<name>A0ACC2K1C7_9PEZI</name>
<dbReference type="EMBL" id="JAPUUL010000007">
    <property type="protein sequence ID" value="KAJ8133511.1"/>
    <property type="molecule type" value="Genomic_DNA"/>
</dbReference>
<organism evidence="1 2">
    <name type="scientific">Lasiodiplodia mahajangana</name>
    <dbReference type="NCBI Taxonomy" id="1108764"/>
    <lineage>
        <taxon>Eukaryota</taxon>
        <taxon>Fungi</taxon>
        <taxon>Dikarya</taxon>
        <taxon>Ascomycota</taxon>
        <taxon>Pezizomycotina</taxon>
        <taxon>Dothideomycetes</taxon>
        <taxon>Dothideomycetes incertae sedis</taxon>
        <taxon>Botryosphaeriales</taxon>
        <taxon>Botryosphaeriaceae</taxon>
        <taxon>Lasiodiplodia</taxon>
    </lineage>
</organism>
<keyword evidence="2" id="KW-1185">Reference proteome</keyword>